<accession>A0A2Z6E0H0</accession>
<dbReference type="PANTHER" id="PTHR36838">
    <property type="entry name" value="AUXIN EFFLUX CARRIER FAMILY PROTEIN"/>
    <property type="match status" value="1"/>
</dbReference>
<name>A0A2Z6E0H0_HYDTE</name>
<feature type="transmembrane region" description="Helical" evidence="8">
    <location>
        <begin position="64"/>
        <end position="87"/>
    </location>
</feature>
<feature type="transmembrane region" description="Helical" evidence="8">
    <location>
        <begin position="182"/>
        <end position="203"/>
    </location>
</feature>
<dbReference type="Proteomes" id="UP000262004">
    <property type="component" value="Chromosome"/>
</dbReference>
<evidence type="ECO:0000256" key="3">
    <source>
        <dbReference type="ARBA" id="ARBA00022448"/>
    </source>
</evidence>
<dbReference type="GO" id="GO:0055085">
    <property type="term" value="P:transmembrane transport"/>
    <property type="evidence" value="ECO:0007669"/>
    <property type="project" value="InterPro"/>
</dbReference>
<dbReference type="PANTHER" id="PTHR36838:SF4">
    <property type="entry name" value="AUXIN EFFLUX CARRIER FAMILY PROTEIN"/>
    <property type="match status" value="1"/>
</dbReference>
<evidence type="ECO:0000256" key="1">
    <source>
        <dbReference type="ARBA" id="ARBA00004651"/>
    </source>
</evidence>
<keyword evidence="7 8" id="KW-0472">Membrane</keyword>
<dbReference type="Gene3D" id="1.20.1530.20">
    <property type="match status" value="1"/>
</dbReference>
<dbReference type="Pfam" id="PF03547">
    <property type="entry name" value="Mem_trans"/>
    <property type="match status" value="1"/>
</dbReference>
<reference evidence="9 10" key="1">
    <citation type="submission" date="2018-04" db="EMBL/GenBank/DDBJ databases">
        <title>Complete genome sequence of Hydrogenophilus thermoluteolus TH-1.</title>
        <authorList>
            <person name="Arai H."/>
        </authorList>
    </citation>
    <scope>NUCLEOTIDE SEQUENCE [LARGE SCALE GENOMIC DNA]</scope>
    <source>
        <strain evidence="9 10">TH-1</strain>
    </source>
</reference>
<comment type="similarity">
    <text evidence="2">Belongs to the auxin efflux carrier (TC 2.A.69) family.</text>
</comment>
<evidence type="ECO:0000313" key="9">
    <source>
        <dbReference type="EMBL" id="BBD78286.1"/>
    </source>
</evidence>
<dbReference type="InterPro" id="IPR004776">
    <property type="entry name" value="Mem_transp_PIN-like"/>
</dbReference>
<dbReference type="EMBL" id="AP018558">
    <property type="protein sequence ID" value="BBD78286.1"/>
    <property type="molecule type" value="Genomic_DNA"/>
</dbReference>
<keyword evidence="6 8" id="KW-1133">Transmembrane helix</keyword>
<feature type="transmembrane region" description="Helical" evidence="8">
    <location>
        <begin position="122"/>
        <end position="142"/>
    </location>
</feature>
<sequence>MDAFAIIFPDFACIALGVVLRRFLLTEERFWVGVERLVYFVLFPALLFRSLANAPLALGDAVMLIASGALVMGVGFVLVFALGRWVGDEPLAVASRAQCAYRFNTYIGMAVAQQAYGATGLAWMGVLCGALVPLANVFAVGSMARRSPGGMRHLIANPLVLATVAGLLFHAVGGVVPQPVDALLARLAAAAVAIGLLAVGAALTPARDLVRSGGLIATIKLVVSPALAWLLGQWLALPPLPFAVLVLFAALPSASSAYILASRMGGDGPGVARLISLTTVVSAVTLTFWLGLLATH</sequence>
<feature type="transmembrane region" description="Helical" evidence="8">
    <location>
        <begin position="242"/>
        <end position="262"/>
    </location>
</feature>
<keyword evidence="10" id="KW-1185">Reference proteome</keyword>
<keyword evidence="5 8" id="KW-0812">Transmembrane</keyword>
<protein>
    <submittedName>
        <fullName evidence="9">Permease</fullName>
    </submittedName>
</protein>
<evidence type="ECO:0000256" key="6">
    <source>
        <dbReference type="ARBA" id="ARBA00022989"/>
    </source>
</evidence>
<evidence type="ECO:0000256" key="4">
    <source>
        <dbReference type="ARBA" id="ARBA00022475"/>
    </source>
</evidence>
<dbReference type="InterPro" id="IPR038770">
    <property type="entry name" value="Na+/solute_symporter_sf"/>
</dbReference>
<feature type="transmembrane region" description="Helical" evidence="8">
    <location>
        <begin position="215"/>
        <end position="236"/>
    </location>
</feature>
<dbReference type="AlphaFoldDB" id="A0A2Z6E0H0"/>
<keyword evidence="4" id="KW-1003">Cell membrane</keyword>
<keyword evidence="3" id="KW-0813">Transport</keyword>
<evidence type="ECO:0000256" key="5">
    <source>
        <dbReference type="ARBA" id="ARBA00022692"/>
    </source>
</evidence>
<evidence type="ECO:0000313" key="10">
    <source>
        <dbReference type="Proteomes" id="UP000262004"/>
    </source>
</evidence>
<organism evidence="9 10">
    <name type="scientific">Hydrogenophilus thermoluteolus</name>
    <name type="common">Pseudomonas hydrogenothermophila</name>
    <dbReference type="NCBI Taxonomy" id="297"/>
    <lineage>
        <taxon>Bacteria</taxon>
        <taxon>Pseudomonadati</taxon>
        <taxon>Pseudomonadota</taxon>
        <taxon>Hydrogenophilia</taxon>
        <taxon>Hydrogenophilales</taxon>
        <taxon>Hydrogenophilaceae</taxon>
        <taxon>Hydrogenophilus</taxon>
    </lineage>
</organism>
<gene>
    <name evidence="9" type="ORF">HPTL_2032</name>
</gene>
<feature type="transmembrane region" description="Helical" evidence="8">
    <location>
        <begin position="37"/>
        <end position="58"/>
    </location>
</feature>
<evidence type="ECO:0000256" key="7">
    <source>
        <dbReference type="ARBA" id="ARBA00023136"/>
    </source>
</evidence>
<evidence type="ECO:0000256" key="2">
    <source>
        <dbReference type="ARBA" id="ARBA00010145"/>
    </source>
</evidence>
<feature type="transmembrane region" description="Helical" evidence="8">
    <location>
        <begin position="6"/>
        <end position="25"/>
    </location>
</feature>
<dbReference type="KEGG" id="htl:HPTL_2032"/>
<dbReference type="OrthoDB" id="9805563at2"/>
<feature type="transmembrane region" description="Helical" evidence="8">
    <location>
        <begin position="154"/>
        <end position="176"/>
    </location>
</feature>
<proteinExistence type="inferred from homology"/>
<evidence type="ECO:0000256" key="8">
    <source>
        <dbReference type="SAM" id="Phobius"/>
    </source>
</evidence>
<feature type="transmembrane region" description="Helical" evidence="8">
    <location>
        <begin position="274"/>
        <end position="294"/>
    </location>
</feature>
<dbReference type="GO" id="GO:0005886">
    <property type="term" value="C:plasma membrane"/>
    <property type="evidence" value="ECO:0007669"/>
    <property type="project" value="UniProtKB-SubCell"/>
</dbReference>
<dbReference type="RefSeq" id="WP_119335925.1">
    <property type="nucleotide sequence ID" value="NZ_AP018558.1"/>
</dbReference>
<comment type="subcellular location">
    <subcellularLocation>
        <location evidence="1">Cell membrane</location>
        <topology evidence="1">Multi-pass membrane protein</topology>
    </subcellularLocation>
</comment>